<keyword evidence="1" id="KW-0472">Membrane</keyword>
<gene>
    <name evidence="2" type="ORF">AVL57_01180</name>
</gene>
<accession>A0ABN4LRU3</accession>
<keyword evidence="3" id="KW-1185">Reference proteome</keyword>
<evidence type="ECO:0008006" key="4">
    <source>
        <dbReference type="Google" id="ProtNLM"/>
    </source>
</evidence>
<keyword evidence="1" id="KW-1133">Transmembrane helix</keyword>
<feature type="transmembrane region" description="Helical" evidence="1">
    <location>
        <begin position="53"/>
        <end position="78"/>
    </location>
</feature>
<dbReference type="RefSeq" id="WP_061093824.1">
    <property type="nucleotide sequence ID" value="NZ_CP013927.1"/>
</dbReference>
<organism evidence="2 3">
    <name type="scientific">Alteromonas stellipolaris</name>
    <dbReference type="NCBI Taxonomy" id="233316"/>
    <lineage>
        <taxon>Bacteria</taxon>
        <taxon>Pseudomonadati</taxon>
        <taxon>Pseudomonadota</taxon>
        <taxon>Gammaproteobacteria</taxon>
        <taxon>Alteromonadales</taxon>
        <taxon>Alteromonadaceae</taxon>
        <taxon>Alteromonas/Salinimonas group</taxon>
        <taxon>Alteromonas</taxon>
    </lineage>
</organism>
<name>A0ABN4LRU3_9ALTE</name>
<reference evidence="2 3" key="1">
    <citation type="submission" date="2015-12" db="EMBL/GenBank/DDBJ databases">
        <title>Intraspecies pangenome expansion in the marine bacterium Alteromonas.</title>
        <authorList>
            <person name="Lopez-Perez M."/>
            <person name="Rodriguez-Valera F."/>
        </authorList>
    </citation>
    <scope>NUCLEOTIDE SEQUENCE [LARGE SCALE GENOMIC DNA]</scope>
    <source>
        <strain evidence="2 3">LMG 21861</strain>
        <plasmid evidence="2 3">pASTE61-200</plasmid>
    </source>
</reference>
<proteinExistence type="predicted"/>
<protein>
    <recommendedName>
        <fullName evidence="4">ABC transmembrane type-1 domain-containing protein</fullName>
    </recommendedName>
</protein>
<keyword evidence="2" id="KW-0614">Plasmid</keyword>
<evidence type="ECO:0000313" key="2">
    <source>
        <dbReference type="EMBL" id="AMJ76785.1"/>
    </source>
</evidence>
<keyword evidence="1" id="KW-0812">Transmembrane</keyword>
<dbReference type="Proteomes" id="UP000056750">
    <property type="component" value="Plasmid pASTE61-200"/>
</dbReference>
<evidence type="ECO:0000256" key="1">
    <source>
        <dbReference type="SAM" id="Phobius"/>
    </source>
</evidence>
<sequence>MKALFDIGYNNAAEKMRRHDLNAVATSEQAIKTCSELDKFDAFVHGFWMRPGVLIGMGIILSVLTMGLLAALLVPLLFTPLLSAYLKGVAKGSRDVLLERLYKKGLSVPKEYEYALNTPQRIKLMLDAETA</sequence>
<dbReference type="EMBL" id="CP013927">
    <property type="protein sequence ID" value="AMJ76785.1"/>
    <property type="molecule type" value="Genomic_DNA"/>
</dbReference>
<geneLocation type="plasmid" evidence="2 3">
    <name>pASTE61-200</name>
</geneLocation>
<evidence type="ECO:0000313" key="3">
    <source>
        <dbReference type="Proteomes" id="UP000056750"/>
    </source>
</evidence>